<dbReference type="PANTHER" id="PTHR48222">
    <property type="entry name" value="PROTEINASE INHIBITOR, PROPEPTIDE"/>
    <property type="match status" value="1"/>
</dbReference>
<accession>A0A804Q7R4</accession>
<evidence type="ECO:0000259" key="2">
    <source>
        <dbReference type="Pfam" id="PF05922"/>
    </source>
</evidence>
<dbReference type="AlphaFoldDB" id="A0A804Q7R4"/>
<dbReference type="InParanoid" id="A0A804Q7R4"/>
<name>A0A804Q7R4_MAIZE</name>
<dbReference type="InterPro" id="IPR010259">
    <property type="entry name" value="S8pro/Inhibitor_I9"/>
</dbReference>
<reference evidence="4" key="1">
    <citation type="submission" date="2015-12" db="EMBL/GenBank/DDBJ databases">
        <title>Update maize B73 reference genome by single molecule sequencing technologies.</title>
        <authorList>
            <consortium name="Maize Genome Sequencing Project"/>
            <person name="Ware D."/>
        </authorList>
    </citation>
    <scope>NUCLEOTIDE SEQUENCE [LARGE SCALE GENOMIC DNA]</scope>
    <source>
        <strain evidence="4">cv. B73</strain>
    </source>
</reference>
<dbReference type="Gramene" id="Zm00001eb306170_T001">
    <property type="protein sequence ID" value="Zm00001eb306170_P001"/>
    <property type="gene ID" value="Zm00001eb306170"/>
</dbReference>
<evidence type="ECO:0007829" key="5">
    <source>
        <dbReference type="PeptideAtlas" id="A0A804Q7R4"/>
    </source>
</evidence>
<dbReference type="Pfam" id="PF05922">
    <property type="entry name" value="Inhibitor_I9"/>
    <property type="match status" value="1"/>
</dbReference>
<organism evidence="3 4">
    <name type="scientific">Zea mays</name>
    <name type="common">Maize</name>
    <dbReference type="NCBI Taxonomy" id="4577"/>
    <lineage>
        <taxon>Eukaryota</taxon>
        <taxon>Viridiplantae</taxon>
        <taxon>Streptophyta</taxon>
        <taxon>Embryophyta</taxon>
        <taxon>Tracheophyta</taxon>
        <taxon>Spermatophyta</taxon>
        <taxon>Magnoliopsida</taxon>
        <taxon>Liliopsida</taxon>
        <taxon>Poales</taxon>
        <taxon>Poaceae</taxon>
        <taxon>PACMAD clade</taxon>
        <taxon>Panicoideae</taxon>
        <taxon>Andropogonodae</taxon>
        <taxon>Andropogoneae</taxon>
        <taxon>Tripsacinae</taxon>
        <taxon>Zea</taxon>
    </lineage>
</organism>
<keyword evidence="5" id="KW-1267">Proteomics identification</keyword>
<feature type="chain" id="PRO_5032439303" description="Inhibitor I9 domain-containing protein" evidence="1">
    <location>
        <begin position="30"/>
        <end position="131"/>
    </location>
</feature>
<dbReference type="PANTHER" id="PTHR48222:SF7">
    <property type="entry name" value="OS07G0438600 PROTEIN"/>
    <property type="match status" value="1"/>
</dbReference>
<reference evidence="3" key="2">
    <citation type="submission" date="2019-07" db="EMBL/GenBank/DDBJ databases">
        <authorList>
            <person name="Seetharam A."/>
            <person name="Woodhouse M."/>
            <person name="Cannon E."/>
        </authorList>
    </citation>
    <scope>NUCLEOTIDE SEQUENCE [LARGE SCALE GENOMIC DNA]</scope>
    <source>
        <strain evidence="3">cv. B73</strain>
    </source>
</reference>
<gene>
    <name evidence="3" type="primary">LOC118472915</name>
</gene>
<protein>
    <recommendedName>
        <fullName evidence="2">Inhibitor I9 domain-containing protein</fullName>
    </recommendedName>
</protein>
<reference evidence="3" key="3">
    <citation type="submission" date="2021-05" db="UniProtKB">
        <authorList>
            <consortium name="EnsemblPlants"/>
        </authorList>
    </citation>
    <scope>IDENTIFICATION</scope>
    <source>
        <strain evidence="3">cv. B73</strain>
    </source>
</reference>
<dbReference type="EnsemblPlants" id="Zm00001eb306170_T001">
    <property type="protein sequence ID" value="Zm00001eb306170_P001"/>
    <property type="gene ID" value="Zm00001eb306170"/>
</dbReference>
<feature type="signal peptide" evidence="1">
    <location>
        <begin position="1"/>
        <end position="29"/>
    </location>
</feature>
<dbReference type="Proteomes" id="UP000007305">
    <property type="component" value="Chromosome 7"/>
</dbReference>
<dbReference type="InterPro" id="IPR037045">
    <property type="entry name" value="S8pro/Inhibitor_I9_sf"/>
</dbReference>
<dbReference type="FunCoup" id="A0A804Q7R4">
    <property type="interactions" value="1095"/>
</dbReference>
<sequence>MTTTRLCAALTTFLPLLLLSSAAVSLANAAGRESEDGRGQQAATTASVYVVMVKAPAQGVDSEAYHMRILATALGSEEKAKRALIYSYKAAASGFAAKLTPAQVAALQSELHNSPINSPVLLLIYFFAMLA</sequence>
<keyword evidence="1" id="KW-0732">Signal</keyword>
<evidence type="ECO:0000313" key="3">
    <source>
        <dbReference type="EnsemblPlants" id="Zm00001eb306170_P001"/>
    </source>
</evidence>
<dbReference type="GO" id="GO:0004866">
    <property type="term" value="F:endopeptidase inhibitor activity"/>
    <property type="evidence" value="ECO:0000318"/>
    <property type="project" value="GO_Central"/>
</dbReference>
<keyword evidence="4" id="KW-1185">Reference proteome</keyword>
<evidence type="ECO:0000256" key="1">
    <source>
        <dbReference type="SAM" id="SignalP"/>
    </source>
</evidence>
<feature type="domain" description="Inhibitor I9" evidence="2">
    <location>
        <begin position="49"/>
        <end position="109"/>
    </location>
</feature>
<proteinExistence type="evidence at protein level"/>
<dbReference type="Gene3D" id="3.30.70.80">
    <property type="entry name" value="Peptidase S8 propeptide/proteinase inhibitor I9"/>
    <property type="match status" value="1"/>
</dbReference>
<evidence type="ECO:0000313" key="4">
    <source>
        <dbReference type="Proteomes" id="UP000007305"/>
    </source>
</evidence>